<gene>
    <name evidence="2" type="ORF">B1991_06460</name>
</gene>
<organism evidence="2 3">
    <name type="scientific">Rhodanobacter lindaniclasticus</name>
    <dbReference type="NCBI Taxonomy" id="75310"/>
    <lineage>
        <taxon>Bacteria</taxon>
        <taxon>Pseudomonadati</taxon>
        <taxon>Pseudomonadota</taxon>
        <taxon>Gammaproteobacteria</taxon>
        <taxon>Lysobacterales</taxon>
        <taxon>Rhodanobacteraceae</taxon>
        <taxon>Rhodanobacter</taxon>
    </lineage>
</organism>
<comment type="caution">
    <text evidence="2">The sequence shown here is derived from an EMBL/GenBank/DDBJ whole genome shotgun (WGS) entry which is preliminary data.</text>
</comment>
<dbReference type="RefSeq" id="WP_136257896.1">
    <property type="nucleotide sequence ID" value="NZ_MWIO01000017.1"/>
</dbReference>
<keyword evidence="1" id="KW-0812">Transmembrane</keyword>
<feature type="transmembrane region" description="Helical" evidence="1">
    <location>
        <begin position="94"/>
        <end position="113"/>
    </location>
</feature>
<keyword evidence="3" id="KW-1185">Reference proteome</keyword>
<sequence>MNAIDDDTLQAYVDGELDADAAARVDAALAHDAVLAHRVQQARAVRAQLHVAFDPVLDEPVPARLSALLQPPAAPALAGGRHAHAMHRRAPRRWYVGAALAASVALLAVALWWPRAGGDMLRMHGGQSFAAGPLEQALNHALASEPEADAQVAIGLSFRSNDGHICRSFVLHRAPARAGLACHGDGGWSVPVLTAAPSPGDDGELRQAASDLPSAVRAAIDARLRGEVFDAQQERAARDAGWQ</sequence>
<keyword evidence="1" id="KW-0472">Membrane</keyword>
<dbReference type="OrthoDB" id="5702022at2"/>
<evidence type="ECO:0000256" key="1">
    <source>
        <dbReference type="SAM" id="Phobius"/>
    </source>
</evidence>
<accession>A0A4S3KIY7</accession>
<keyword evidence="1" id="KW-1133">Transmembrane helix</keyword>
<evidence type="ECO:0008006" key="4">
    <source>
        <dbReference type="Google" id="ProtNLM"/>
    </source>
</evidence>
<evidence type="ECO:0000313" key="3">
    <source>
        <dbReference type="Proteomes" id="UP000306317"/>
    </source>
</evidence>
<evidence type="ECO:0000313" key="2">
    <source>
        <dbReference type="EMBL" id="THD08298.1"/>
    </source>
</evidence>
<dbReference type="EMBL" id="MWIO01000017">
    <property type="protein sequence ID" value="THD08298.1"/>
    <property type="molecule type" value="Genomic_DNA"/>
</dbReference>
<reference evidence="2 3" key="1">
    <citation type="submission" date="2017-02" db="EMBL/GenBank/DDBJ databases">
        <title>Whole genome sequencing of Rhodanobacter lindaniclasticus DSM 17932.</title>
        <authorList>
            <person name="Kumar S."/>
            <person name="Patil P."/>
            <person name="Patil P.B."/>
        </authorList>
    </citation>
    <scope>NUCLEOTIDE SEQUENCE [LARGE SCALE GENOMIC DNA]</scope>
    <source>
        <strain evidence="2 3">DSM 17932</strain>
    </source>
</reference>
<name>A0A4S3KIY7_9GAMM</name>
<protein>
    <recommendedName>
        <fullName evidence="4">Zinc-finger domain-containing protein</fullName>
    </recommendedName>
</protein>
<proteinExistence type="predicted"/>
<dbReference type="AlphaFoldDB" id="A0A4S3KIY7"/>
<dbReference type="Proteomes" id="UP000306317">
    <property type="component" value="Unassembled WGS sequence"/>
</dbReference>